<accession>A0A9P6LB78</accession>
<keyword evidence="2" id="KW-1185">Reference proteome</keyword>
<proteinExistence type="predicted"/>
<comment type="caution">
    <text evidence="1">The sequence shown here is derived from an EMBL/GenBank/DDBJ whole genome shotgun (WGS) entry which is preliminary data.</text>
</comment>
<dbReference type="AlphaFoldDB" id="A0A9P6LB78"/>
<reference evidence="1" key="1">
    <citation type="journal article" date="2020" name="Nat. Commun.">
        <title>Large-scale genome sequencing of mycorrhizal fungi provides insights into the early evolution of symbiotic traits.</title>
        <authorList>
            <person name="Miyauchi S."/>
            <person name="Kiss E."/>
            <person name="Kuo A."/>
            <person name="Drula E."/>
            <person name="Kohler A."/>
            <person name="Sanchez-Garcia M."/>
            <person name="Morin E."/>
            <person name="Andreopoulos B."/>
            <person name="Barry K.W."/>
            <person name="Bonito G."/>
            <person name="Buee M."/>
            <person name="Carver A."/>
            <person name="Chen C."/>
            <person name="Cichocki N."/>
            <person name="Clum A."/>
            <person name="Culley D."/>
            <person name="Crous P.W."/>
            <person name="Fauchery L."/>
            <person name="Girlanda M."/>
            <person name="Hayes R.D."/>
            <person name="Keri Z."/>
            <person name="LaButti K."/>
            <person name="Lipzen A."/>
            <person name="Lombard V."/>
            <person name="Magnuson J."/>
            <person name="Maillard F."/>
            <person name="Murat C."/>
            <person name="Nolan M."/>
            <person name="Ohm R.A."/>
            <person name="Pangilinan J."/>
            <person name="Pereira M.F."/>
            <person name="Perotto S."/>
            <person name="Peter M."/>
            <person name="Pfister S."/>
            <person name="Riley R."/>
            <person name="Sitrit Y."/>
            <person name="Stielow J.B."/>
            <person name="Szollosi G."/>
            <person name="Zifcakova L."/>
            <person name="Stursova M."/>
            <person name="Spatafora J.W."/>
            <person name="Tedersoo L."/>
            <person name="Vaario L.M."/>
            <person name="Yamada A."/>
            <person name="Yan M."/>
            <person name="Wang P."/>
            <person name="Xu J."/>
            <person name="Bruns T."/>
            <person name="Baldrian P."/>
            <person name="Vilgalys R."/>
            <person name="Dunand C."/>
            <person name="Henrissat B."/>
            <person name="Grigoriev I.V."/>
            <person name="Hibbett D."/>
            <person name="Nagy L.G."/>
            <person name="Martin F.M."/>
        </authorList>
    </citation>
    <scope>NUCLEOTIDE SEQUENCE</scope>
    <source>
        <strain evidence="1">UH-Tt-Lm1</strain>
    </source>
</reference>
<sequence length="172" mass="19587">MPIQDIKIINNTVFVADTHKIASWDLKAAVIDTYWAETMTTNQIFATDPDVAHVTLSHDCSQIAFTRGNEIFLHNPMTQKTISQVIVQAPSSICFSPDGSHLWAIRSQQWLMRLNILKSWKYVEVPVEETKETELFNSPPHGYYIGDSMWITDSKGSKLLWLPPNLRKSPLS</sequence>
<gene>
    <name evidence="1" type="ORF">BJ322DRAFT_1104598</name>
</gene>
<evidence type="ECO:0000313" key="1">
    <source>
        <dbReference type="EMBL" id="KAF9790953.1"/>
    </source>
</evidence>
<name>A0A9P6LB78_9AGAM</name>
<protein>
    <submittedName>
        <fullName evidence="1">Uncharacterized protein</fullName>
    </submittedName>
</protein>
<dbReference type="EMBL" id="WIUZ02000002">
    <property type="protein sequence ID" value="KAF9790953.1"/>
    <property type="molecule type" value="Genomic_DNA"/>
</dbReference>
<evidence type="ECO:0000313" key="2">
    <source>
        <dbReference type="Proteomes" id="UP000736335"/>
    </source>
</evidence>
<dbReference type="SUPFAM" id="SSF82171">
    <property type="entry name" value="DPP6 N-terminal domain-like"/>
    <property type="match status" value="1"/>
</dbReference>
<dbReference type="Proteomes" id="UP000736335">
    <property type="component" value="Unassembled WGS sequence"/>
</dbReference>
<dbReference type="Gene3D" id="2.140.10.30">
    <property type="entry name" value="Dipeptidylpeptidase IV, N-terminal domain"/>
    <property type="match status" value="1"/>
</dbReference>
<organism evidence="1 2">
    <name type="scientific">Thelephora terrestris</name>
    <dbReference type="NCBI Taxonomy" id="56493"/>
    <lineage>
        <taxon>Eukaryota</taxon>
        <taxon>Fungi</taxon>
        <taxon>Dikarya</taxon>
        <taxon>Basidiomycota</taxon>
        <taxon>Agaricomycotina</taxon>
        <taxon>Agaricomycetes</taxon>
        <taxon>Thelephorales</taxon>
        <taxon>Thelephoraceae</taxon>
        <taxon>Thelephora</taxon>
    </lineage>
</organism>
<reference evidence="1" key="2">
    <citation type="submission" date="2020-11" db="EMBL/GenBank/DDBJ databases">
        <authorList>
            <consortium name="DOE Joint Genome Institute"/>
            <person name="Kuo A."/>
            <person name="Miyauchi S."/>
            <person name="Kiss E."/>
            <person name="Drula E."/>
            <person name="Kohler A."/>
            <person name="Sanchez-Garcia M."/>
            <person name="Andreopoulos B."/>
            <person name="Barry K.W."/>
            <person name="Bonito G."/>
            <person name="Buee M."/>
            <person name="Carver A."/>
            <person name="Chen C."/>
            <person name="Cichocki N."/>
            <person name="Clum A."/>
            <person name="Culley D."/>
            <person name="Crous P.W."/>
            <person name="Fauchery L."/>
            <person name="Girlanda M."/>
            <person name="Hayes R."/>
            <person name="Keri Z."/>
            <person name="Labutti K."/>
            <person name="Lipzen A."/>
            <person name="Lombard V."/>
            <person name="Magnuson J."/>
            <person name="Maillard F."/>
            <person name="Morin E."/>
            <person name="Murat C."/>
            <person name="Nolan M."/>
            <person name="Ohm R."/>
            <person name="Pangilinan J."/>
            <person name="Pereira M."/>
            <person name="Perotto S."/>
            <person name="Peter M."/>
            <person name="Riley R."/>
            <person name="Sitrit Y."/>
            <person name="Stielow B."/>
            <person name="Szollosi G."/>
            <person name="Zifcakova L."/>
            <person name="Stursova M."/>
            <person name="Spatafora J.W."/>
            <person name="Tedersoo L."/>
            <person name="Vaario L.-M."/>
            <person name="Yamada A."/>
            <person name="Yan M."/>
            <person name="Wang P."/>
            <person name="Xu J."/>
            <person name="Bruns T."/>
            <person name="Baldrian P."/>
            <person name="Vilgalys R."/>
            <person name="Henrissat B."/>
            <person name="Grigoriev I.V."/>
            <person name="Hibbett D."/>
            <person name="Nagy L.G."/>
            <person name="Martin F.M."/>
        </authorList>
    </citation>
    <scope>NUCLEOTIDE SEQUENCE</scope>
    <source>
        <strain evidence="1">UH-Tt-Lm1</strain>
    </source>
</reference>